<accession>A0AAV4WFR0</accession>
<keyword evidence="3" id="KW-1185">Reference proteome</keyword>
<protein>
    <submittedName>
        <fullName evidence="2">Uncharacterized protein</fullName>
    </submittedName>
</protein>
<organism evidence="2 3">
    <name type="scientific">Caerostris darwini</name>
    <dbReference type="NCBI Taxonomy" id="1538125"/>
    <lineage>
        <taxon>Eukaryota</taxon>
        <taxon>Metazoa</taxon>
        <taxon>Ecdysozoa</taxon>
        <taxon>Arthropoda</taxon>
        <taxon>Chelicerata</taxon>
        <taxon>Arachnida</taxon>
        <taxon>Araneae</taxon>
        <taxon>Araneomorphae</taxon>
        <taxon>Entelegynae</taxon>
        <taxon>Araneoidea</taxon>
        <taxon>Araneidae</taxon>
        <taxon>Caerostris</taxon>
    </lineage>
</organism>
<proteinExistence type="predicted"/>
<name>A0AAV4WFR0_9ARAC</name>
<feature type="compositionally biased region" description="Acidic residues" evidence="1">
    <location>
        <begin position="19"/>
        <end position="29"/>
    </location>
</feature>
<feature type="region of interest" description="Disordered" evidence="1">
    <location>
        <begin position="1"/>
        <end position="45"/>
    </location>
</feature>
<dbReference type="Proteomes" id="UP001054837">
    <property type="component" value="Unassembled WGS sequence"/>
</dbReference>
<dbReference type="AlphaFoldDB" id="A0AAV4WFR0"/>
<evidence type="ECO:0000313" key="2">
    <source>
        <dbReference type="EMBL" id="GIY80900.1"/>
    </source>
</evidence>
<comment type="caution">
    <text evidence="2">The sequence shown here is derived from an EMBL/GenBank/DDBJ whole genome shotgun (WGS) entry which is preliminary data.</text>
</comment>
<reference evidence="2 3" key="1">
    <citation type="submission" date="2021-06" db="EMBL/GenBank/DDBJ databases">
        <title>Caerostris darwini draft genome.</title>
        <authorList>
            <person name="Kono N."/>
            <person name="Arakawa K."/>
        </authorList>
    </citation>
    <scope>NUCLEOTIDE SEQUENCE [LARGE SCALE GENOMIC DNA]</scope>
</reference>
<sequence>MQNMLETDVFSDYEHNISDDEEEDDDYVDSIDNGMGKSDEILMDEEMPVVRSRNRRRVRAIISSSDEDELHQQIPICRKKAKLNNHMWFNECHITREK</sequence>
<evidence type="ECO:0000256" key="1">
    <source>
        <dbReference type="SAM" id="MobiDB-lite"/>
    </source>
</evidence>
<evidence type="ECO:0000313" key="3">
    <source>
        <dbReference type="Proteomes" id="UP001054837"/>
    </source>
</evidence>
<gene>
    <name evidence="2" type="ORF">CDAR_70561</name>
</gene>
<dbReference type="EMBL" id="BPLQ01014566">
    <property type="protein sequence ID" value="GIY80900.1"/>
    <property type="molecule type" value="Genomic_DNA"/>
</dbReference>